<dbReference type="Gene3D" id="3.30.360.10">
    <property type="entry name" value="Dihydrodipicolinate Reductase, domain 2"/>
    <property type="match status" value="1"/>
</dbReference>
<dbReference type="Gene3D" id="3.40.50.720">
    <property type="entry name" value="NAD(P)-binding Rossmann-like Domain"/>
    <property type="match status" value="1"/>
</dbReference>
<name>A0A066VNF5_TILAU</name>
<dbReference type="EMBL" id="JMSN01000065">
    <property type="protein sequence ID" value="KDN43001.1"/>
    <property type="molecule type" value="Genomic_DNA"/>
</dbReference>
<accession>A0A066VNF5</accession>
<evidence type="ECO:0000313" key="2">
    <source>
        <dbReference type="EMBL" id="KDN43001.1"/>
    </source>
</evidence>
<dbReference type="AlphaFoldDB" id="A0A066VNF5"/>
<keyword evidence="3" id="KW-1185">Reference proteome</keyword>
<dbReference type="InterPro" id="IPR036291">
    <property type="entry name" value="NAD(P)-bd_dom_sf"/>
</dbReference>
<dbReference type="InParanoid" id="A0A066VNF5"/>
<feature type="domain" description="Gfo/Idh/MocA-like oxidoreductase C-terminal" evidence="1">
    <location>
        <begin position="94"/>
        <end position="300"/>
    </location>
</feature>
<evidence type="ECO:0000259" key="1">
    <source>
        <dbReference type="Pfam" id="PF02894"/>
    </source>
</evidence>
<dbReference type="InterPro" id="IPR004104">
    <property type="entry name" value="Gfo/Idh/MocA-like_OxRdtase_C"/>
</dbReference>
<dbReference type="OrthoDB" id="446809at2759"/>
<dbReference type="PANTHER" id="PTHR43377">
    <property type="entry name" value="BILIVERDIN REDUCTASE A"/>
    <property type="match status" value="1"/>
</dbReference>
<proteinExistence type="predicted"/>
<reference evidence="2 3" key="1">
    <citation type="submission" date="2014-05" db="EMBL/GenBank/DDBJ databases">
        <title>Draft genome sequence of a rare smut relative, Tilletiaria anomala UBC 951.</title>
        <authorList>
            <consortium name="DOE Joint Genome Institute"/>
            <person name="Toome M."/>
            <person name="Kuo A."/>
            <person name="Henrissat B."/>
            <person name="Lipzen A."/>
            <person name="Tritt A."/>
            <person name="Yoshinaga Y."/>
            <person name="Zane M."/>
            <person name="Barry K."/>
            <person name="Grigoriev I.V."/>
            <person name="Spatafora J.W."/>
            <person name="Aimea M.C."/>
        </authorList>
    </citation>
    <scope>NUCLEOTIDE SEQUENCE [LARGE SCALE GENOMIC DNA]</scope>
    <source>
        <strain evidence="2 3">UBC 951</strain>
    </source>
</reference>
<dbReference type="Pfam" id="PF02894">
    <property type="entry name" value="GFO_IDH_MocA_C"/>
    <property type="match status" value="1"/>
</dbReference>
<dbReference type="SUPFAM" id="SSF55347">
    <property type="entry name" value="Glyceraldehyde-3-phosphate dehydrogenase-like, C-terminal domain"/>
    <property type="match status" value="1"/>
</dbReference>
<gene>
    <name evidence="2" type="ORF">K437DRAFT_278839</name>
</gene>
<dbReference type="Proteomes" id="UP000027361">
    <property type="component" value="Unassembled WGS sequence"/>
</dbReference>
<dbReference type="SUPFAM" id="SSF51735">
    <property type="entry name" value="NAD(P)-binding Rossmann-fold domains"/>
    <property type="match status" value="1"/>
</dbReference>
<dbReference type="PANTHER" id="PTHR43377:SF1">
    <property type="entry name" value="BILIVERDIN REDUCTASE A"/>
    <property type="match status" value="1"/>
</dbReference>
<comment type="caution">
    <text evidence="2">The sequence shown here is derived from an EMBL/GenBank/DDBJ whole genome shotgun (WGS) entry which is preliminary data.</text>
</comment>
<organism evidence="2 3">
    <name type="scientific">Tilletiaria anomala (strain ATCC 24038 / CBS 436.72 / UBC 951)</name>
    <dbReference type="NCBI Taxonomy" id="1037660"/>
    <lineage>
        <taxon>Eukaryota</taxon>
        <taxon>Fungi</taxon>
        <taxon>Dikarya</taxon>
        <taxon>Basidiomycota</taxon>
        <taxon>Ustilaginomycotina</taxon>
        <taxon>Exobasidiomycetes</taxon>
        <taxon>Georgefischeriales</taxon>
        <taxon>Tilletiariaceae</taxon>
        <taxon>Tilletiaria</taxon>
    </lineage>
</organism>
<dbReference type="STRING" id="1037660.A0A066VNF5"/>
<dbReference type="RefSeq" id="XP_013242238.1">
    <property type="nucleotide sequence ID" value="XM_013386784.1"/>
</dbReference>
<dbReference type="InterPro" id="IPR051450">
    <property type="entry name" value="Gfo/Idh/MocA_Oxidoreductases"/>
</dbReference>
<dbReference type="OMA" id="VPDMTRW"/>
<dbReference type="GeneID" id="25266872"/>
<dbReference type="HOGENOM" id="CLU_023194_1_1_1"/>
<protein>
    <submittedName>
        <fullName evidence="2">NAD(P)-binding protein</fullName>
    </submittedName>
</protein>
<evidence type="ECO:0000313" key="3">
    <source>
        <dbReference type="Proteomes" id="UP000027361"/>
    </source>
</evidence>
<sequence>MVSFTKLRFVVIGAGLIGPRHARTATGSPDTELVAIELSSAGIHILVEKPFSTDIPSGKDLLQHLSTTGVKALVGHHRRFNPYMVAAKEIVSSSGKLGKVLAINGMWTLYKSLDYYQPPTAWRQDKTGGVVLINMIHEVDLLHYLMGPITTVYREKIESQSGLDAEEGAALTLRFNSSAVGSFLVADNLPSLYNFESGTGENPLIPKAGQNVDRVFGTDRSVSVPEMSVWSYKGEKSWSSELSREVVPVPEGVPSELQLNHFFKVIRGEEALSCTAQAGLAALLVCEAIRKALEGNSTVNIEPYSL</sequence>